<dbReference type="InterPro" id="IPR003593">
    <property type="entry name" value="AAA+_ATPase"/>
</dbReference>
<dbReference type="PANTHER" id="PTHR42781">
    <property type="entry name" value="SPERMIDINE/PUTRESCINE IMPORT ATP-BINDING PROTEIN POTA"/>
    <property type="match status" value="1"/>
</dbReference>
<accession>A0A0R1QQI2</accession>
<evidence type="ECO:0000313" key="11">
    <source>
        <dbReference type="Proteomes" id="UP000051835"/>
    </source>
</evidence>
<dbReference type="EMBL" id="AZFC01000035">
    <property type="protein sequence ID" value="KRL46973.1"/>
    <property type="molecule type" value="Genomic_DNA"/>
</dbReference>
<keyword evidence="7" id="KW-0472">Membrane</keyword>
<dbReference type="Proteomes" id="UP000051835">
    <property type="component" value="Unassembled WGS sequence"/>
</dbReference>
<dbReference type="GO" id="GO:0016887">
    <property type="term" value="F:ATP hydrolysis activity"/>
    <property type="evidence" value="ECO:0007669"/>
    <property type="project" value="InterPro"/>
</dbReference>
<gene>
    <name evidence="10" type="ORF">FD37_GL000454</name>
</gene>
<protein>
    <recommendedName>
        <fullName evidence="8">ABC-type quaternary amine transporter</fullName>
        <ecNumber evidence="8">7.6.2.9</ecNumber>
    </recommendedName>
</protein>
<dbReference type="Pfam" id="PF00005">
    <property type="entry name" value="ABC_tran"/>
    <property type="match status" value="1"/>
</dbReference>
<keyword evidence="4" id="KW-0547">Nucleotide-binding</keyword>
<dbReference type="FunFam" id="3.40.50.300:FF:000425">
    <property type="entry name" value="Probable ABC transporter, ATP-binding subunit"/>
    <property type="match status" value="1"/>
</dbReference>
<dbReference type="PROSITE" id="PS50893">
    <property type="entry name" value="ABC_TRANSPORTER_2"/>
    <property type="match status" value="1"/>
</dbReference>
<sequence length="347" mass="38041">MSSAFLALKDLSITLSGATIIQHMSFSVRANTLTTLLGPSGSGKTTVLRAIAGLNTRVDGEILLDGQAIQQLPANQRQLGMIFQSYALFPNLSVFDNVAYGLRVQHQSAEAIEQAVTGMLATVNLSDKRDAYPHNLSGGQQQRVAIARSLVLKPKLLLLDEPLSALDAQTRVDLRDQIRDYQQKLGITMLFVTHDQAEAMAISDDIIVMNAGHVQQQGAPMAIYTQPANVFMAQFIGHHNLLTGDQLLALGCHHTRTQAVRAAHHYIVRPELFFREEPQNAGPVVAIAGHLISATMLGDRIRYRFATAVDQLTLTVERLNHTTPLALNQPLTLYLREHDVQEVGPHA</sequence>
<dbReference type="EC" id="7.6.2.9" evidence="8"/>
<name>A0A0R1QQI2_9LACO</name>
<keyword evidence="6" id="KW-1278">Translocase</keyword>
<evidence type="ECO:0000313" key="10">
    <source>
        <dbReference type="EMBL" id="KRL46973.1"/>
    </source>
</evidence>
<dbReference type="InterPro" id="IPR003439">
    <property type="entry name" value="ABC_transporter-like_ATP-bd"/>
</dbReference>
<evidence type="ECO:0000256" key="4">
    <source>
        <dbReference type="ARBA" id="ARBA00022741"/>
    </source>
</evidence>
<keyword evidence="1" id="KW-0813">Transport</keyword>
<dbReference type="InterPro" id="IPR027417">
    <property type="entry name" value="P-loop_NTPase"/>
</dbReference>
<dbReference type="PANTHER" id="PTHR42781:SF1">
    <property type="entry name" value="THIAMINE IMPORT ATP-BINDING PROTEIN THIQ"/>
    <property type="match status" value="1"/>
</dbReference>
<evidence type="ECO:0000256" key="5">
    <source>
        <dbReference type="ARBA" id="ARBA00022840"/>
    </source>
</evidence>
<reference evidence="10 11" key="1">
    <citation type="journal article" date="2015" name="Genome Announc.">
        <title>Expanding the biotechnology potential of lactobacilli through comparative genomics of 213 strains and associated genera.</title>
        <authorList>
            <person name="Sun Z."/>
            <person name="Harris H.M."/>
            <person name="McCann A."/>
            <person name="Guo C."/>
            <person name="Argimon S."/>
            <person name="Zhang W."/>
            <person name="Yang X."/>
            <person name="Jeffery I.B."/>
            <person name="Cooney J.C."/>
            <person name="Kagawa T.F."/>
            <person name="Liu W."/>
            <person name="Song Y."/>
            <person name="Salvetti E."/>
            <person name="Wrobel A."/>
            <person name="Rasinkangas P."/>
            <person name="Parkhill J."/>
            <person name="Rea M.C."/>
            <person name="O'Sullivan O."/>
            <person name="Ritari J."/>
            <person name="Douillard F.P."/>
            <person name="Paul Ross R."/>
            <person name="Yang R."/>
            <person name="Briner A.E."/>
            <person name="Felis G.E."/>
            <person name="de Vos W.M."/>
            <person name="Barrangou R."/>
            <person name="Klaenhammer T.R."/>
            <person name="Caufield P.W."/>
            <person name="Cui Y."/>
            <person name="Zhang H."/>
            <person name="O'Toole P.W."/>
        </authorList>
    </citation>
    <scope>NUCLEOTIDE SEQUENCE [LARGE SCALE GENOMIC DNA]</scope>
    <source>
        <strain evidence="10 11">DSM 15429</strain>
    </source>
</reference>
<dbReference type="SUPFAM" id="SSF52540">
    <property type="entry name" value="P-loop containing nucleoside triphosphate hydrolases"/>
    <property type="match status" value="1"/>
</dbReference>
<dbReference type="InterPro" id="IPR050093">
    <property type="entry name" value="ABC_SmlMolc_Importer"/>
</dbReference>
<evidence type="ECO:0000256" key="7">
    <source>
        <dbReference type="ARBA" id="ARBA00023136"/>
    </source>
</evidence>
<keyword evidence="5" id="KW-0067">ATP-binding</keyword>
<evidence type="ECO:0000259" key="9">
    <source>
        <dbReference type="PROSITE" id="PS50893"/>
    </source>
</evidence>
<evidence type="ECO:0000256" key="3">
    <source>
        <dbReference type="ARBA" id="ARBA00022519"/>
    </source>
</evidence>
<evidence type="ECO:0000256" key="2">
    <source>
        <dbReference type="ARBA" id="ARBA00022475"/>
    </source>
</evidence>
<evidence type="ECO:0000256" key="6">
    <source>
        <dbReference type="ARBA" id="ARBA00022967"/>
    </source>
</evidence>
<feature type="domain" description="ABC transporter" evidence="9">
    <location>
        <begin position="6"/>
        <end position="236"/>
    </location>
</feature>
<dbReference type="SMART" id="SM00382">
    <property type="entry name" value="AAA"/>
    <property type="match status" value="1"/>
</dbReference>
<keyword evidence="3" id="KW-0997">Cell inner membrane</keyword>
<dbReference type="Gene3D" id="3.40.50.300">
    <property type="entry name" value="P-loop containing nucleotide triphosphate hydrolases"/>
    <property type="match status" value="1"/>
</dbReference>
<dbReference type="PROSITE" id="PS00211">
    <property type="entry name" value="ABC_TRANSPORTER_1"/>
    <property type="match status" value="1"/>
</dbReference>
<keyword evidence="2" id="KW-1003">Cell membrane</keyword>
<proteinExistence type="predicted"/>
<dbReference type="AlphaFoldDB" id="A0A0R1QQI2"/>
<organism evidence="10 11">
    <name type="scientific">Levilactobacillus spicheri DSM 15429</name>
    <dbReference type="NCBI Taxonomy" id="1423805"/>
    <lineage>
        <taxon>Bacteria</taxon>
        <taxon>Bacillati</taxon>
        <taxon>Bacillota</taxon>
        <taxon>Bacilli</taxon>
        <taxon>Lactobacillales</taxon>
        <taxon>Lactobacillaceae</taxon>
        <taxon>Levilactobacillus</taxon>
    </lineage>
</organism>
<dbReference type="GO" id="GO:0015418">
    <property type="term" value="F:ABC-type quaternary ammonium compound transporting activity"/>
    <property type="evidence" value="ECO:0007669"/>
    <property type="project" value="UniProtKB-EC"/>
</dbReference>
<evidence type="ECO:0000256" key="8">
    <source>
        <dbReference type="ARBA" id="ARBA00066388"/>
    </source>
</evidence>
<comment type="caution">
    <text evidence="10">The sequence shown here is derived from an EMBL/GenBank/DDBJ whole genome shotgun (WGS) entry which is preliminary data.</text>
</comment>
<dbReference type="PATRIC" id="fig|1423805.4.peg.461"/>
<evidence type="ECO:0000256" key="1">
    <source>
        <dbReference type="ARBA" id="ARBA00022448"/>
    </source>
</evidence>
<dbReference type="RefSeq" id="WP_056965296.1">
    <property type="nucleotide sequence ID" value="NZ_AZFC01000035.1"/>
</dbReference>
<dbReference type="InterPro" id="IPR017871">
    <property type="entry name" value="ABC_transporter-like_CS"/>
</dbReference>
<dbReference type="GO" id="GO:0005524">
    <property type="term" value="F:ATP binding"/>
    <property type="evidence" value="ECO:0007669"/>
    <property type="project" value="UniProtKB-KW"/>
</dbReference>